<proteinExistence type="predicted"/>
<sequence length="144" mass="15867">MKKLAYLIVALVLAYGFAREQGVSIPGFSDTAPAGNSELLQAYSRQQSDVQVQGSGVVVKVLRDDLKGSRHQKFILKIAGGPSVLVAHNIDLAPRIDGLRAGDSVEFYGEYEWNAKGGVVHWTHRDPGRRHVDGWLKHDGRTFE</sequence>
<evidence type="ECO:0000313" key="1">
    <source>
        <dbReference type="EMBL" id="SNS65446.1"/>
    </source>
</evidence>
<protein>
    <recommendedName>
        <fullName evidence="3">DUF3465 domain-containing protein</fullName>
    </recommendedName>
</protein>
<evidence type="ECO:0008006" key="3">
    <source>
        <dbReference type="Google" id="ProtNLM"/>
    </source>
</evidence>
<dbReference type="AlphaFoldDB" id="A0A239G7X0"/>
<keyword evidence="2" id="KW-1185">Reference proteome</keyword>
<dbReference type="InterPro" id="IPR021856">
    <property type="entry name" value="DUF3465"/>
</dbReference>
<organism evidence="1 2">
    <name type="scientific">Pseudomonas segetis</name>
    <dbReference type="NCBI Taxonomy" id="298908"/>
    <lineage>
        <taxon>Bacteria</taxon>
        <taxon>Pseudomonadati</taxon>
        <taxon>Pseudomonadota</taxon>
        <taxon>Gammaproteobacteria</taxon>
        <taxon>Pseudomonadales</taxon>
        <taxon>Pseudomonadaceae</taxon>
        <taxon>Pseudomonas</taxon>
    </lineage>
</organism>
<dbReference type="Proteomes" id="UP000242915">
    <property type="component" value="Unassembled WGS sequence"/>
</dbReference>
<dbReference type="RefSeq" id="WP_089360329.1">
    <property type="nucleotide sequence ID" value="NZ_FZOG01000003.1"/>
</dbReference>
<reference evidence="2" key="1">
    <citation type="submission" date="2017-06" db="EMBL/GenBank/DDBJ databases">
        <authorList>
            <person name="Varghese N."/>
            <person name="Submissions S."/>
        </authorList>
    </citation>
    <scope>NUCLEOTIDE SEQUENCE [LARGE SCALE GENOMIC DNA]</scope>
    <source>
        <strain evidence="2">CIP 108523</strain>
    </source>
</reference>
<dbReference type="EMBL" id="FZOG01000003">
    <property type="protein sequence ID" value="SNS65446.1"/>
    <property type="molecule type" value="Genomic_DNA"/>
</dbReference>
<gene>
    <name evidence="1" type="ORF">SAMN05216255_2977</name>
</gene>
<accession>A0A239G7X0</accession>
<dbReference type="Pfam" id="PF11948">
    <property type="entry name" value="DUF3465"/>
    <property type="match status" value="1"/>
</dbReference>
<name>A0A239G7X0_9PSED</name>
<evidence type="ECO:0000313" key="2">
    <source>
        <dbReference type="Proteomes" id="UP000242915"/>
    </source>
</evidence>